<dbReference type="Pfam" id="PF04392">
    <property type="entry name" value="ABC_sub_bind"/>
    <property type="match status" value="1"/>
</dbReference>
<dbReference type="EMBL" id="CP060635">
    <property type="protein sequence ID" value="QNM10380.1"/>
    <property type="molecule type" value="Genomic_DNA"/>
</dbReference>
<organism evidence="3 4">
    <name type="scientific">Wansuia hejianensis</name>
    <dbReference type="NCBI Taxonomy" id="2763667"/>
    <lineage>
        <taxon>Bacteria</taxon>
        <taxon>Bacillati</taxon>
        <taxon>Bacillota</taxon>
        <taxon>Clostridia</taxon>
        <taxon>Lachnospirales</taxon>
        <taxon>Lachnospiraceae</taxon>
        <taxon>Wansuia</taxon>
    </lineage>
</organism>
<dbReference type="Proteomes" id="UP000515860">
    <property type="component" value="Chromosome"/>
</dbReference>
<feature type="chain" id="PRO_5038540694" evidence="2">
    <location>
        <begin position="22"/>
        <end position="362"/>
    </location>
</feature>
<keyword evidence="4" id="KW-1185">Reference proteome</keyword>
<name>A0A7G9GHU8_9FIRM</name>
<dbReference type="KEGG" id="whj:H9Q79_01035"/>
<dbReference type="SUPFAM" id="SSF53822">
    <property type="entry name" value="Periplasmic binding protein-like I"/>
    <property type="match status" value="1"/>
</dbReference>
<dbReference type="CDD" id="cd06325">
    <property type="entry name" value="PBP1_ABC_unchar_transporter"/>
    <property type="match status" value="1"/>
</dbReference>
<proteinExistence type="predicted"/>
<sequence>MKKVLAVTAAAAMGLSLTACSGGAASGSGSDSSGASSASGATSVQGASAPSDSSSVSGGTAAKDTYKIAVVKQMDHASLDEIAGAVTAELDVIAEENHITIEYEVYSGQGEQTVLKQIGDQAIADGVDAIIPIATLAAQVMAVCAEDTQTPVIYAAISDPEAAEVTGIDYVTGTSDALNTDFIIDMMLKQNPDTKKVGLLYSLSEPNSATPVAEAREYLDSKGVGYVEATGNTNDEVIAAASVLVSEGVDAVFTPTDNIVMAAEMAIAGTFAEAGIPHYTGADSFVRNGAFATCGVNYTDLGTKTADLAYQAITDGMGGMEDYYKMDGGIITVNTETAETLKADYSMFASMGELVEVSTTEE</sequence>
<dbReference type="PANTHER" id="PTHR35271:SF1">
    <property type="entry name" value="ABC TRANSPORTER, SUBSTRATE-BINDING LIPOPROTEIN"/>
    <property type="match status" value="1"/>
</dbReference>
<accession>A0A7G9GHU8</accession>
<reference evidence="3 4" key="1">
    <citation type="submission" date="2020-08" db="EMBL/GenBank/DDBJ databases">
        <authorList>
            <person name="Liu C."/>
            <person name="Sun Q."/>
        </authorList>
    </citation>
    <scope>NUCLEOTIDE SEQUENCE [LARGE SCALE GENOMIC DNA]</scope>
    <source>
        <strain evidence="3 4">NSJ-29</strain>
    </source>
</reference>
<evidence type="ECO:0000256" key="1">
    <source>
        <dbReference type="SAM" id="MobiDB-lite"/>
    </source>
</evidence>
<gene>
    <name evidence="3" type="ORF">H9Q79_01035</name>
</gene>
<dbReference type="InterPro" id="IPR028082">
    <property type="entry name" value="Peripla_BP_I"/>
</dbReference>
<dbReference type="Gene3D" id="3.40.50.2300">
    <property type="match status" value="2"/>
</dbReference>
<dbReference type="AlphaFoldDB" id="A0A7G9GHU8"/>
<dbReference type="InterPro" id="IPR007487">
    <property type="entry name" value="ABC_transpt-TYRBP-like"/>
</dbReference>
<dbReference type="PROSITE" id="PS51257">
    <property type="entry name" value="PROKAR_LIPOPROTEIN"/>
    <property type="match status" value="1"/>
</dbReference>
<feature type="signal peptide" evidence="2">
    <location>
        <begin position="1"/>
        <end position="21"/>
    </location>
</feature>
<protein>
    <submittedName>
        <fullName evidence="3">ABC transporter substrate-binding protein</fullName>
    </submittedName>
</protein>
<feature type="region of interest" description="Disordered" evidence="1">
    <location>
        <begin position="21"/>
        <end position="60"/>
    </location>
</feature>
<evidence type="ECO:0000313" key="4">
    <source>
        <dbReference type="Proteomes" id="UP000515860"/>
    </source>
</evidence>
<evidence type="ECO:0000313" key="3">
    <source>
        <dbReference type="EMBL" id="QNM10380.1"/>
    </source>
</evidence>
<evidence type="ECO:0000256" key="2">
    <source>
        <dbReference type="SAM" id="SignalP"/>
    </source>
</evidence>
<keyword evidence="2" id="KW-0732">Signal</keyword>
<dbReference type="PANTHER" id="PTHR35271">
    <property type="entry name" value="ABC TRANSPORTER, SUBSTRATE-BINDING LIPOPROTEIN-RELATED"/>
    <property type="match status" value="1"/>
</dbReference>